<feature type="transmembrane region" description="Helical" evidence="1">
    <location>
        <begin position="334"/>
        <end position="361"/>
    </location>
</feature>
<evidence type="ECO:0000313" key="4">
    <source>
        <dbReference type="Proteomes" id="UP000320717"/>
    </source>
</evidence>
<organism evidence="3 5">
    <name type="scientific">Glutamicibacter halophytocola</name>
    <dbReference type="NCBI Taxonomy" id="1933880"/>
    <lineage>
        <taxon>Bacteria</taxon>
        <taxon>Bacillati</taxon>
        <taxon>Actinomycetota</taxon>
        <taxon>Actinomycetes</taxon>
        <taxon>Micrococcales</taxon>
        <taxon>Micrococcaceae</taxon>
        <taxon>Glutamicibacter</taxon>
    </lineage>
</organism>
<dbReference type="GO" id="GO:0015293">
    <property type="term" value="F:symporter activity"/>
    <property type="evidence" value="ECO:0007669"/>
    <property type="project" value="InterPro"/>
</dbReference>
<dbReference type="Gene3D" id="1.20.1250.20">
    <property type="entry name" value="MFS general substrate transporter like domains"/>
    <property type="match status" value="1"/>
</dbReference>
<feature type="transmembrane region" description="Helical" evidence="1">
    <location>
        <begin position="310"/>
        <end position="328"/>
    </location>
</feature>
<evidence type="ECO:0000313" key="5">
    <source>
        <dbReference type="Proteomes" id="UP001060018"/>
    </source>
</evidence>
<dbReference type="GO" id="GO:0005886">
    <property type="term" value="C:plasma membrane"/>
    <property type="evidence" value="ECO:0007669"/>
    <property type="project" value="TreeGrafter"/>
</dbReference>
<dbReference type="RefSeq" id="WP_146277230.1">
    <property type="nucleotide sequence ID" value="NZ_CP042260.1"/>
</dbReference>
<dbReference type="Proteomes" id="UP000320717">
    <property type="component" value="Chromosome"/>
</dbReference>
<feature type="transmembrane region" description="Helical" evidence="1">
    <location>
        <begin position="168"/>
        <end position="188"/>
    </location>
</feature>
<evidence type="ECO:0000313" key="2">
    <source>
        <dbReference type="EMBL" id="QDY66966.1"/>
    </source>
</evidence>
<keyword evidence="1" id="KW-1133">Transmembrane helix</keyword>
<dbReference type="Proteomes" id="UP001060018">
    <property type="component" value="Chromosome"/>
</dbReference>
<dbReference type="AlphaFoldDB" id="A0A5B8I461"/>
<feature type="transmembrane region" description="Helical" evidence="1">
    <location>
        <begin position="423"/>
        <end position="441"/>
    </location>
</feature>
<keyword evidence="4" id="KW-1185">Reference proteome</keyword>
<feature type="transmembrane region" description="Helical" evidence="1">
    <location>
        <begin position="382"/>
        <end position="403"/>
    </location>
</feature>
<proteinExistence type="predicted"/>
<protein>
    <submittedName>
        <fullName evidence="3">Glycoside-pentoside-hexuronide (GPH):cation symporter</fullName>
    </submittedName>
    <submittedName>
        <fullName evidence="2">MFS transporter</fullName>
    </submittedName>
</protein>
<dbReference type="OrthoDB" id="181905at2"/>
<reference evidence="3" key="2">
    <citation type="journal article" date="2022" name="Pest Manag. Sci.">
        <title>Glutamicibacter halophytocola-mediated host fitness of potato tuber moth on Solanaceae crops.</title>
        <authorList>
            <person name="Wang W."/>
            <person name="Xiao G."/>
            <person name="Du G."/>
            <person name="Chang L."/>
            <person name="Yang Y."/>
            <person name="Ye J."/>
            <person name="Chen B."/>
        </authorList>
    </citation>
    <scope>NUCLEOTIDE SEQUENCE</scope>
    <source>
        <strain evidence="3">S2</strain>
    </source>
</reference>
<feature type="transmembrane region" description="Helical" evidence="1">
    <location>
        <begin position="235"/>
        <end position="259"/>
    </location>
</feature>
<evidence type="ECO:0000256" key="1">
    <source>
        <dbReference type="SAM" id="Phobius"/>
    </source>
</evidence>
<dbReference type="InterPro" id="IPR001927">
    <property type="entry name" value="Na/Gal_symport"/>
</dbReference>
<dbReference type="NCBIfam" id="TIGR00792">
    <property type="entry name" value="gph"/>
    <property type="match status" value="1"/>
</dbReference>
<dbReference type="SUPFAM" id="SSF103473">
    <property type="entry name" value="MFS general substrate transporter"/>
    <property type="match status" value="1"/>
</dbReference>
<feature type="transmembrane region" description="Helical" evidence="1">
    <location>
        <begin position="194"/>
        <end position="214"/>
    </location>
</feature>
<dbReference type="Pfam" id="PF13347">
    <property type="entry name" value="MFS_2"/>
    <property type="match status" value="1"/>
</dbReference>
<dbReference type="GO" id="GO:0008643">
    <property type="term" value="P:carbohydrate transport"/>
    <property type="evidence" value="ECO:0007669"/>
    <property type="project" value="InterPro"/>
</dbReference>
<dbReference type="EMBL" id="CP102487">
    <property type="protein sequence ID" value="UUX59112.1"/>
    <property type="molecule type" value="Genomic_DNA"/>
</dbReference>
<reference evidence="2 4" key="1">
    <citation type="submission" date="2019-07" db="EMBL/GenBank/DDBJ databases">
        <title>Complete Genome Sequence of drought tolerant Plant Growth-Promoting Rhizobacterium Glutamicibacter halophytocola DR408.</title>
        <authorList>
            <person name="Nishu S.D."/>
            <person name="Lee T.K."/>
        </authorList>
    </citation>
    <scope>NUCLEOTIDE SEQUENCE [LARGE SCALE GENOMIC DNA]</scope>
    <source>
        <strain evidence="2 4">DR408</strain>
    </source>
</reference>
<name>A0A5B8I461_9MICC</name>
<sequence length="471" mass="50585">MAGYLTATQRGADLKEGRLSLKEKISYGMGDLGNGFMFDLGQAYLLKFYTDVAGLPAAAAATVFVVTKLFDAFMDPLAGTAIDGRRKVGRSGRFRGVMFYSSIALAVLTIFTFLTPGMSEGINLVYAYASYMAWGVLYSFTNIPYGSLASVMTQEPVERAKLASFRQAGSVSALLITGVAFMPIVLAFDSERVGYAFAAGAMAVTGVLCFFATFRGTNENVPVVRSAEKLTLKGFAGAIVGNRPLLTIILMTIFSISAYNVKTSMIVYFTQYYLGDVTLLPFVNVISIGSSIIGILLIPVLTRFIGKKNTALLGFGLAIVADALNFILPTTPILFTILFSLSFIGVALPNGITWAMVCDVIDFGHWKNGARREGITYSMFNFSRKIAQSVAGGLAGFGLSAIGYVPNAAQSEAALSGMKVLQTLYPCLALLVAAAVLYFLYPLTDRRMKAITEETRDRELAAGASSDDFSR</sequence>
<accession>A0A5B8I461</accession>
<feature type="transmembrane region" description="Helical" evidence="1">
    <location>
        <begin position="126"/>
        <end position="148"/>
    </location>
</feature>
<keyword evidence="1" id="KW-0812">Transmembrane</keyword>
<gene>
    <name evidence="2" type="ORF">FQA45_11875</name>
    <name evidence="3" type="ORF">NUH22_00220</name>
</gene>
<dbReference type="InterPro" id="IPR039672">
    <property type="entry name" value="MFS_2"/>
</dbReference>
<dbReference type="InterPro" id="IPR036259">
    <property type="entry name" value="MFS_trans_sf"/>
</dbReference>
<dbReference type="CDD" id="cd17332">
    <property type="entry name" value="MFS_MelB_like"/>
    <property type="match status" value="1"/>
</dbReference>
<keyword evidence="1" id="KW-0472">Membrane</keyword>
<evidence type="ECO:0000313" key="3">
    <source>
        <dbReference type="EMBL" id="UUX59112.1"/>
    </source>
</evidence>
<feature type="transmembrane region" description="Helical" evidence="1">
    <location>
        <begin position="94"/>
        <end position="114"/>
    </location>
</feature>
<dbReference type="PANTHER" id="PTHR11328:SF24">
    <property type="entry name" value="MAJOR FACILITATOR SUPERFAMILY (MFS) PROFILE DOMAIN-CONTAINING PROTEIN"/>
    <property type="match status" value="1"/>
</dbReference>
<dbReference type="PANTHER" id="PTHR11328">
    <property type="entry name" value="MAJOR FACILITATOR SUPERFAMILY DOMAIN-CONTAINING PROTEIN"/>
    <property type="match status" value="1"/>
</dbReference>
<dbReference type="EMBL" id="CP042260">
    <property type="protein sequence ID" value="QDY66966.1"/>
    <property type="molecule type" value="Genomic_DNA"/>
</dbReference>
<feature type="transmembrane region" description="Helical" evidence="1">
    <location>
        <begin position="279"/>
        <end position="298"/>
    </location>
</feature>
<dbReference type="GO" id="GO:0006814">
    <property type="term" value="P:sodium ion transport"/>
    <property type="evidence" value="ECO:0007669"/>
    <property type="project" value="InterPro"/>
</dbReference>